<feature type="region of interest" description="Disordered" evidence="1">
    <location>
        <begin position="1"/>
        <end position="21"/>
    </location>
</feature>
<evidence type="ECO:0000313" key="2">
    <source>
        <dbReference type="EMBL" id="OWF52642.1"/>
    </source>
</evidence>
<proteinExistence type="predicted"/>
<protein>
    <submittedName>
        <fullName evidence="2">Uncharacterized protein</fullName>
    </submittedName>
</protein>
<accession>A0A210QVF3</accession>
<evidence type="ECO:0000256" key="1">
    <source>
        <dbReference type="SAM" id="MobiDB-lite"/>
    </source>
</evidence>
<dbReference type="Proteomes" id="UP000242188">
    <property type="component" value="Unassembled WGS sequence"/>
</dbReference>
<dbReference type="EMBL" id="NEDP02001725">
    <property type="protein sequence ID" value="OWF52642.1"/>
    <property type="molecule type" value="Genomic_DNA"/>
</dbReference>
<dbReference type="OrthoDB" id="6287367at2759"/>
<keyword evidence="3" id="KW-1185">Reference proteome</keyword>
<reference evidence="2 3" key="1">
    <citation type="journal article" date="2017" name="Nat. Ecol. Evol.">
        <title>Scallop genome provides insights into evolution of bilaterian karyotype and development.</title>
        <authorList>
            <person name="Wang S."/>
            <person name="Zhang J."/>
            <person name="Jiao W."/>
            <person name="Li J."/>
            <person name="Xun X."/>
            <person name="Sun Y."/>
            <person name="Guo X."/>
            <person name="Huan P."/>
            <person name="Dong B."/>
            <person name="Zhang L."/>
            <person name="Hu X."/>
            <person name="Sun X."/>
            <person name="Wang J."/>
            <person name="Zhao C."/>
            <person name="Wang Y."/>
            <person name="Wang D."/>
            <person name="Huang X."/>
            <person name="Wang R."/>
            <person name="Lv J."/>
            <person name="Li Y."/>
            <person name="Zhang Z."/>
            <person name="Liu B."/>
            <person name="Lu W."/>
            <person name="Hui Y."/>
            <person name="Liang J."/>
            <person name="Zhou Z."/>
            <person name="Hou R."/>
            <person name="Li X."/>
            <person name="Liu Y."/>
            <person name="Li H."/>
            <person name="Ning X."/>
            <person name="Lin Y."/>
            <person name="Zhao L."/>
            <person name="Xing Q."/>
            <person name="Dou J."/>
            <person name="Li Y."/>
            <person name="Mao J."/>
            <person name="Guo H."/>
            <person name="Dou H."/>
            <person name="Li T."/>
            <person name="Mu C."/>
            <person name="Jiang W."/>
            <person name="Fu Q."/>
            <person name="Fu X."/>
            <person name="Miao Y."/>
            <person name="Liu J."/>
            <person name="Yu Q."/>
            <person name="Li R."/>
            <person name="Liao H."/>
            <person name="Li X."/>
            <person name="Kong Y."/>
            <person name="Jiang Z."/>
            <person name="Chourrout D."/>
            <person name="Li R."/>
            <person name="Bao Z."/>
        </authorList>
    </citation>
    <scope>NUCLEOTIDE SEQUENCE [LARGE SCALE GENOMIC DNA]</scope>
    <source>
        <strain evidence="2 3">PY_sf001</strain>
    </source>
</reference>
<evidence type="ECO:0000313" key="3">
    <source>
        <dbReference type="Proteomes" id="UP000242188"/>
    </source>
</evidence>
<name>A0A210QVF3_MIZYE</name>
<dbReference type="AlphaFoldDB" id="A0A210QVF3"/>
<gene>
    <name evidence="2" type="ORF">KP79_PYT05841</name>
</gene>
<sequence length="143" mass="16714">MAECAFHQEARRRQANLDRQQEARKRFIARQSQNMSGALDPNLSGGNDAIMFSGADNFDTKRPVLEMFRVNKEGFNNRYRNRENMAPHVDRAYPVIYPGKDNCDYTNDINRNNRKMNAMQERYDITRRVNGDFHVQVLSETPP</sequence>
<comment type="caution">
    <text evidence="2">The sequence shown here is derived from an EMBL/GenBank/DDBJ whole genome shotgun (WGS) entry which is preliminary data.</text>
</comment>
<organism evidence="2 3">
    <name type="scientific">Mizuhopecten yessoensis</name>
    <name type="common">Japanese scallop</name>
    <name type="synonym">Patinopecten yessoensis</name>
    <dbReference type="NCBI Taxonomy" id="6573"/>
    <lineage>
        <taxon>Eukaryota</taxon>
        <taxon>Metazoa</taxon>
        <taxon>Spiralia</taxon>
        <taxon>Lophotrochozoa</taxon>
        <taxon>Mollusca</taxon>
        <taxon>Bivalvia</taxon>
        <taxon>Autobranchia</taxon>
        <taxon>Pteriomorphia</taxon>
        <taxon>Pectinida</taxon>
        <taxon>Pectinoidea</taxon>
        <taxon>Pectinidae</taxon>
        <taxon>Mizuhopecten</taxon>
    </lineage>
</organism>